<evidence type="ECO:0000313" key="4">
    <source>
        <dbReference type="EMBL" id="PIZ18232.1"/>
    </source>
</evidence>
<accession>A0A2M7SFC4</accession>
<reference evidence="5" key="1">
    <citation type="submission" date="2017-09" db="EMBL/GenBank/DDBJ databases">
        <title>Depth-based differentiation of microbial function through sediment-hosted aquifers and enrichment of novel symbionts in the deep terrestrial subsurface.</title>
        <authorList>
            <person name="Probst A.J."/>
            <person name="Ladd B."/>
            <person name="Jarett J.K."/>
            <person name="Geller-Mcgrath D.E."/>
            <person name="Sieber C.M.K."/>
            <person name="Emerson J.B."/>
            <person name="Anantharaman K."/>
            <person name="Thomas B.C."/>
            <person name="Malmstrom R."/>
            <person name="Stieglmeier M."/>
            <person name="Klingl A."/>
            <person name="Woyke T."/>
            <person name="Ryan C.M."/>
            <person name="Banfield J.F."/>
        </authorList>
    </citation>
    <scope>NUCLEOTIDE SEQUENCE [LARGE SCALE GENOMIC DNA]</scope>
</reference>
<organism evidence="4 5">
    <name type="scientific">Candidatus Desantisbacteria bacterium CG_4_10_14_0_8_um_filter_48_22</name>
    <dbReference type="NCBI Taxonomy" id="1974543"/>
    <lineage>
        <taxon>Bacteria</taxon>
        <taxon>Candidatus Desantisiibacteriota</taxon>
    </lineage>
</organism>
<comment type="similarity">
    <text evidence="1">Belongs to the HypD family.</text>
</comment>
<sequence>MKYISEFYDKRIAAGLSGAIKKIAPARELNFMDVCGTHTMSIAREGIKDLLPANINLISGPGCPVCVTPDEDIDRVIGISGQKNTTIVTFGDMLKVPGTRSSLEKERGKGADVRIVISPLDALEICAKNSNRKIVFFAVGFETTSPGIAAAVAEAARRKIKNLFVYSSCKLIPPAMEALLKNRKVKIDGFICPGHVSTIIGSSAYEFIPREFGIPCVIAGFEPLDILQSVYMLLKQIREKRKKVEIQYKRCVAEEGNPVARKILSKVFRPSDAVWRGLGKIPRSGLVLRKEYKKFDAGSRAFPPRSISGRDLALPLRRVGRLVGKGAPNNEAKASNPKCRCGDVLCGIITPDKCGMFGGKCTPESPVGPCMVSSEGTCAAAFKYRHTSNVIRRTF</sequence>
<dbReference type="EMBL" id="PFMR01000019">
    <property type="protein sequence ID" value="PIZ18232.1"/>
    <property type="molecule type" value="Genomic_DNA"/>
</dbReference>
<dbReference type="GO" id="GO:0005506">
    <property type="term" value="F:iron ion binding"/>
    <property type="evidence" value="ECO:0007669"/>
    <property type="project" value="TreeGrafter"/>
</dbReference>
<dbReference type="GO" id="GO:0051604">
    <property type="term" value="P:protein maturation"/>
    <property type="evidence" value="ECO:0007669"/>
    <property type="project" value="TreeGrafter"/>
</dbReference>
<gene>
    <name evidence="4" type="ORF">COY52_00515</name>
</gene>
<dbReference type="GO" id="GO:0070025">
    <property type="term" value="F:carbon monoxide binding"/>
    <property type="evidence" value="ECO:0007669"/>
    <property type="project" value="TreeGrafter"/>
</dbReference>
<evidence type="ECO:0000256" key="2">
    <source>
        <dbReference type="ARBA" id="ARBA00022723"/>
    </source>
</evidence>
<dbReference type="GO" id="GO:0051539">
    <property type="term" value="F:4 iron, 4 sulfur cluster binding"/>
    <property type="evidence" value="ECO:0007669"/>
    <property type="project" value="TreeGrafter"/>
</dbReference>
<dbReference type="PANTHER" id="PTHR30149:SF0">
    <property type="entry name" value="HYDROGENASE MATURATION FACTOR HYPD"/>
    <property type="match status" value="1"/>
</dbReference>
<dbReference type="Gene3D" id="6.10.20.100">
    <property type="match status" value="1"/>
</dbReference>
<evidence type="ECO:0000256" key="3">
    <source>
        <dbReference type="ARBA" id="ARBA00023004"/>
    </source>
</evidence>
<dbReference type="NCBIfam" id="TIGR00075">
    <property type="entry name" value="hypD"/>
    <property type="match status" value="1"/>
</dbReference>
<dbReference type="PANTHER" id="PTHR30149">
    <property type="entry name" value="HYDROGENASE PROTEIN ASSEMBLY PROTEIN HYPD"/>
    <property type="match status" value="1"/>
</dbReference>
<keyword evidence="3" id="KW-0408">Iron</keyword>
<comment type="caution">
    <text evidence="4">The sequence shown here is derived from an EMBL/GenBank/DDBJ whole genome shotgun (WGS) entry which is preliminary data.</text>
</comment>
<dbReference type="AlphaFoldDB" id="A0A2M7SFC4"/>
<protein>
    <submittedName>
        <fullName evidence="4">Hydrogenase formation protein HypD</fullName>
    </submittedName>
</protein>
<keyword evidence="2" id="KW-0479">Metal-binding</keyword>
<dbReference type="InterPro" id="IPR042244">
    <property type="entry name" value="HypD_2_sf"/>
</dbReference>
<dbReference type="Proteomes" id="UP000229307">
    <property type="component" value="Unassembled WGS sequence"/>
</dbReference>
<dbReference type="Pfam" id="PF01924">
    <property type="entry name" value="HypD"/>
    <property type="match status" value="1"/>
</dbReference>
<dbReference type="InterPro" id="IPR042243">
    <property type="entry name" value="HypD_1"/>
</dbReference>
<name>A0A2M7SFC4_9BACT</name>
<evidence type="ECO:0000313" key="5">
    <source>
        <dbReference type="Proteomes" id="UP000229307"/>
    </source>
</evidence>
<evidence type="ECO:0000256" key="1">
    <source>
        <dbReference type="ARBA" id="ARBA00007888"/>
    </source>
</evidence>
<proteinExistence type="inferred from homology"/>
<dbReference type="InterPro" id="IPR002780">
    <property type="entry name" value="Hyd_form_HypD"/>
</dbReference>
<dbReference type="PIRSF" id="PIRSF005622">
    <property type="entry name" value="Hydrgn_mat_hypD"/>
    <property type="match status" value="1"/>
</dbReference>
<dbReference type="Gene3D" id="3.40.50.11750">
    <property type="entry name" value="HypD, alpha/beta domain 1"/>
    <property type="match status" value="2"/>
</dbReference>